<feature type="transmembrane region" description="Helical" evidence="2">
    <location>
        <begin position="101"/>
        <end position="118"/>
    </location>
</feature>
<evidence type="ECO:0008006" key="5">
    <source>
        <dbReference type="Google" id="ProtNLM"/>
    </source>
</evidence>
<feature type="transmembrane region" description="Helical" evidence="2">
    <location>
        <begin position="222"/>
        <end position="245"/>
    </location>
</feature>
<sequence length="717" mass="77681">MTSAARRASRLLERLPLDTLVPLLAAYFALSLLYAWQAWRRETPTIFTDELEFTQISRAIAETGHPARRGEPYGFMSLVPYLTAPAWRIQSVSGAYDTVKYVQALVMALAILPAYGIARFAVSRPWAMFAAVATIAAPALSYAPILVEEPFAYPAATLALYLFVRAVCRPTRATVALALGGGVLAAATRSQLVALVGAFLLSLLVLGWQADAMRRWRSTWDAWDWTGAALLALGAVFAFSSFMGWRSQEWATTTAFWKGRIFDYGVWAMGALAIGVGVVPLVATLAVLIRHRRDRQDPGLRAFGIVTATSLVALWWYAAVKGAYLSTIFSSLVVERNLIYLCPLLFTGTAVLLARRDARWWAVLPAGAAVLYLVSSTPTKLDQYPYYEAHGLSILALANRELRWTSGRIDTALVLIAAVSTLLLLGLRPLARFNAQWARAGVVALAALVLGWNLTNEIYAARGERAFSERMALNLTRPYNWVDRATGNGSVVIVGQQVTDPTGLWLTEFWNRSIKKVWSVDPTAPAPGPGPTLTPDLSSSDGTLTPSPGTQFALALNGVTLQAPVVEQIGTTILYRLGGAPLKLAYSQSGVFSDGWMGRTSAYNRFTSASDGAGSARVELSRAAFCTNAPIPGGVIVKIGPLTIGADRQPRLAAVTAQRQVRVRPCPGGEQAVLLPAPRGPWRVEVTADTFVPANVDPRLSDRRELGVQVSFGFEPR</sequence>
<evidence type="ECO:0000313" key="4">
    <source>
        <dbReference type="Proteomes" id="UP000254134"/>
    </source>
</evidence>
<comment type="caution">
    <text evidence="3">The sequence shown here is derived from an EMBL/GenBank/DDBJ whole genome shotgun (WGS) entry which is preliminary data.</text>
</comment>
<reference evidence="4" key="2">
    <citation type="journal article" date="2019" name="MicrobiologyOpen">
        <title>High-quality draft genome sequence of Gaiella occulta isolated from a 150 meter deep mineral water borehole and comparison with the genome sequences of other deep-branching lineages of the phylum Actinobacteria.</title>
        <authorList>
            <person name="Severino R."/>
            <person name="Froufe H.J.C."/>
            <person name="Barroso C."/>
            <person name="Albuquerque L."/>
            <person name="Lobo-da-Cunha A."/>
            <person name="da Costa M.S."/>
            <person name="Egas C."/>
        </authorList>
    </citation>
    <scope>NUCLEOTIDE SEQUENCE [LARGE SCALE GENOMIC DNA]</scope>
    <source>
        <strain evidence="4">F2-233</strain>
    </source>
</reference>
<keyword evidence="2" id="KW-0472">Membrane</keyword>
<feature type="region of interest" description="Disordered" evidence="1">
    <location>
        <begin position="521"/>
        <end position="544"/>
    </location>
</feature>
<feature type="transmembrane region" description="Helical" evidence="2">
    <location>
        <begin position="437"/>
        <end position="455"/>
    </location>
</feature>
<keyword evidence="4" id="KW-1185">Reference proteome</keyword>
<protein>
    <recommendedName>
        <fullName evidence="5">Dolichyl-phosphate-mannose-protein mannosyltransferase</fullName>
    </recommendedName>
</protein>
<evidence type="ECO:0000313" key="3">
    <source>
        <dbReference type="EMBL" id="RDI74313.1"/>
    </source>
</evidence>
<keyword evidence="2" id="KW-0812">Transmembrane</keyword>
<feature type="transmembrane region" description="Helical" evidence="2">
    <location>
        <begin position="20"/>
        <end position="39"/>
    </location>
</feature>
<evidence type="ECO:0000256" key="1">
    <source>
        <dbReference type="SAM" id="MobiDB-lite"/>
    </source>
</evidence>
<evidence type="ECO:0000256" key="2">
    <source>
        <dbReference type="SAM" id="Phobius"/>
    </source>
</evidence>
<feature type="transmembrane region" description="Helical" evidence="2">
    <location>
        <begin position="125"/>
        <end position="145"/>
    </location>
</feature>
<feature type="transmembrane region" description="Helical" evidence="2">
    <location>
        <begin position="338"/>
        <end position="354"/>
    </location>
</feature>
<feature type="transmembrane region" description="Helical" evidence="2">
    <location>
        <begin position="194"/>
        <end position="210"/>
    </location>
</feature>
<dbReference type="EMBL" id="QQZY01000004">
    <property type="protein sequence ID" value="RDI74313.1"/>
    <property type="molecule type" value="Genomic_DNA"/>
</dbReference>
<keyword evidence="2" id="KW-1133">Transmembrane helix</keyword>
<dbReference type="AlphaFoldDB" id="A0A7M2YW03"/>
<dbReference type="Proteomes" id="UP000254134">
    <property type="component" value="Unassembled WGS sequence"/>
</dbReference>
<gene>
    <name evidence="3" type="ORF">Gocc_1889</name>
</gene>
<feature type="transmembrane region" description="Helical" evidence="2">
    <location>
        <begin position="300"/>
        <end position="318"/>
    </location>
</feature>
<accession>A0A7M2YW03</accession>
<feature type="transmembrane region" description="Helical" evidence="2">
    <location>
        <begin position="412"/>
        <end position="431"/>
    </location>
</feature>
<name>A0A7M2YW03_9ACTN</name>
<proteinExistence type="predicted"/>
<feature type="transmembrane region" description="Helical" evidence="2">
    <location>
        <begin position="265"/>
        <end position="288"/>
    </location>
</feature>
<reference evidence="3 4" key="1">
    <citation type="submission" date="2018-07" db="EMBL/GenBank/DDBJ databases">
        <title>High-quality-draft genome sequence of Gaiella occulta.</title>
        <authorList>
            <person name="Severino R."/>
            <person name="Froufe H.J.C."/>
            <person name="Rainey F.A."/>
            <person name="Barroso C."/>
            <person name="Albuquerque L."/>
            <person name="Lobo-Da-Cunha A."/>
            <person name="Da Costa M.S."/>
            <person name="Egas C."/>
        </authorList>
    </citation>
    <scope>NUCLEOTIDE SEQUENCE [LARGE SCALE GENOMIC DNA]</scope>
    <source>
        <strain evidence="3 4">F2-233</strain>
    </source>
</reference>
<organism evidence="3 4">
    <name type="scientific">Gaiella occulta</name>
    <dbReference type="NCBI Taxonomy" id="1002870"/>
    <lineage>
        <taxon>Bacteria</taxon>
        <taxon>Bacillati</taxon>
        <taxon>Actinomycetota</taxon>
        <taxon>Thermoleophilia</taxon>
        <taxon>Gaiellales</taxon>
        <taxon>Gaiellaceae</taxon>
        <taxon>Gaiella</taxon>
    </lineage>
</organism>
<dbReference type="RefSeq" id="WP_114796319.1">
    <property type="nucleotide sequence ID" value="NZ_QQZY01000004.1"/>
</dbReference>
<feature type="transmembrane region" description="Helical" evidence="2">
    <location>
        <begin position="361"/>
        <end position="378"/>
    </location>
</feature>